<evidence type="ECO:0000313" key="1">
    <source>
        <dbReference type="EMBL" id="KAI4369349.1"/>
    </source>
</evidence>
<proteinExistence type="predicted"/>
<gene>
    <name evidence="1" type="ORF">MLD38_017797</name>
</gene>
<dbReference type="EMBL" id="CM042884">
    <property type="protein sequence ID" value="KAI4369349.1"/>
    <property type="molecule type" value="Genomic_DNA"/>
</dbReference>
<dbReference type="Proteomes" id="UP001057402">
    <property type="component" value="Chromosome 5"/>
</dbReference>
<evidence type="ECO:0000313" key="2">
    <source>
        <dbReference type="Proteomes" id="UP001057402"/>
    </source>
</evidence>
<accession>A0ACB9QVB9</accession>
<organism evidence="1 2">
    <name type="scientific">Melastoma candidum</name>
    <dbReference type="NCBI Taxonomy" id="119954"/>
    <lineage>
        <taxon>Eukaryota</taxon>
        <taxon>Viridiplantae</taxon>
        <taxon>Streptophyta</taxon>
        <taxon>Embryophyta</taxon>
        <taxon>Tracheophyta</taxon>
        <taxon>Spermatophyta</taxon>
        <taxon>Magnoliopsida</taxon>
        <taxon>eudicotyledons</taxon>
        <taxon>Gunneridae</taxon>
        <taxon>Pentapetalae</taxon>
        <taxon>rosids</taxon>
        <taxon>malvids</taxon>
        <taxon>Myrtales</taxon>
        <taxon>Melastomataceae</taxon>
        <taxon>Melastomatoideae</taxon>
        <taxon>Melastomateae</taxon>
        <taxon>Melastoma</taxon>
    </lineage>
</organism>
<comment type="caution">
    <text evidence="1">The sequence shown here is derived from an EMBL/GenBank/DDBJ whole genome shotgun (WGS) entry which is preliminary data.</text>
</comment>
<name>A0ACB9QVB9_9MYRT</name>
<protein>
    <submittedName>
        <fullName evidence="1">Uncharacterized protein</fullName>
    </submittedName>
</protein>
<keyword evidence="2" id="KW-1185">Reference proteome</keyword>
<reference evidence="2" key="1">
    <citation type="journal article" date="2023" name="Front. Plant Sci.">
        <title>Chromosomal-level genome assembly of Melastoma candidum provides insights into trichome evolution.</title>
        <authorList>
            <person name="Zhong Y."/>
            <person name="Wu W."/>
            <person name="Sun C."/>
            <person name="Zou P."/>
            <person name="Liu Y."/>
            <person name="Dai S."/>
            <person name="Zhou R."/>
        </authorList>
    </citation>
    <scope>NUCLEOTIDE SEQUENCE [LARGE SCALE GENOMIC DNA]</scope>
</reference>
<sequence>MPTSDQPLPSTSGAEIDPLLKDLHEKKQNFKRNVASLASELKEVRSRLSLQEQSFARETIARQAAEAKAREMEDELIGLQKRLGDKNGELQASVSTVEKYHEEVDGLLSMIATIQATAEASAASAQSAKLQCSALLKELEDKQIAFREQEQRVNRLSNCLEELQKGLQARDSSQQQLKDEIARVENITMDALTREGSSRDSEMRRLLGKVSPSNVENINRMSVVKDEELADLRDEIRAMPFHWKLKAKELDGQLEKQRRVDQELKKRVSKLEFCLQEARSQTRKLQRMGERRDKAIKELEDQLSMNQPQTIPGGDAERNFWEKPCFKIVVSVSMLILVAFSRR</sequence>